<dbReference type="RefSeq" id="WP_206088369.1">
    <property type="nucleotide sequence ID" value="NZ_CP065053.1"/>
</dbReference>
<proteinExistence type="predicted"/>
<gene>
    <name evidence="1" type="ORF">IV454_25200</name>
</gene>
<organism evidence="1 2">
    <name type="scientific">Massilia antarctica</name>
    <dbReference type="NCBI Taxonomy" id="2765360"/>
    <lineage>
        <taxon>Bacteria</taxon>
        <taxon>Pseudomonadati</taxon>
        <taxon>Pseudomonadota</taxon>
        <taxon>Betaproteobacteria</taxon>
        <taxon>Burkholderiales</taxon>
        <taxon>Oxalobacteraceae</taxon>
        <taxon>Telluria group</taxon>
        <taxon>Massilia</taxon>
    </lineage>
</organism>
<evidence type="ECO:0000313" key="1">
    <source>
        <dbReference type="EMBL" id="QPI48774.1"/>
    </source>
</evidence>
<sequence length="190" mass="20757">MNTLVDNLDAAIRNGDLEVTRVNSLVGKDGTPYLTKGYLAQLKDAAASVGKTMDAQMVEYDSGYTAGMVYVKYPSGVRGEMQLMGPKVLAVADAEHIPYDAFLNKPYAGAFPPETLPQASAILDPLRNSAQNLSKADQQVYRDYLKDHYTNARRIESGEVAPPVTLPRGIPENLTVENLVKANKELKLLK</sequence>
<evidence type="ECO:0000313" key="2">
    <source>
        <dbReference type="Proteomes" id="UP000662888"/>
    </source>
</evidence>
<dbReference type="Proteomes" id="UP000662888">
    <property type="component" value="Chromosome"/>
</dbReference>
<protein>
    <submittedName>
        <fullName evidence="1">Uncharacterized protein</fullName>
    </submittedName>
</protein>
<dbReference type="EMBL" id="CP065053">
    <property type="protein sequence ID" value="QPI48774.1"/>
    <property type="molecule type" value="Genomic_DNA"/>
</dbReference>
<accession>A0AA48WC44</accession>
<keyword evidence="2" id="KW-1185">Reference proteome</keyword>
<reference evidence="1 2" key="1">
    <citation type="submission" date="2020-11" db="EMBL/GenBank/DDBJ databases">
        <authorList>
            <person name="Sun Q."/>
        </authorList>
    </citation>
    <scope>NUCLEOTIDE SEQUENCE [LARGE SCALE GENOMIC DNA]</scope>
    <source>
        <strain evidence="1 2">P8398</strain>
    </source>
</reference>
<name>A0AA48WC44_9BURK</name>